<accession>A0ABC8JP35</accession>
<dbReference type="PANTHER" id="PTHR10795">
    <property type="entry name" value="PROPROTEIN CONVERTASE SUBTILISIN/KEXIN"/>
    <property type="match status" value="1"/>
</dbReference>
<name>A0ABC8JP35_ERUVS</name>
<feature type="compositionally biased region" description="Basic and acidic residues" evidence="3">
    <location>
        <begin position="80"/>
        <end position="107"/>
    </location>
</feature>
<dbReference type="InterPro" id="IPR036852">
    <property type="entry name" value="Peptidase_S8/S53_dom_sf"/>
</dbReference>
<dbReference type="InterPro" id="IPR045051">
    <property type="entry name" value="SBT"/>
</dbReference>
<dbReference type="SUPFAM" id="SSF52743">
    <property type="entry name" value="Subtilisin-like"/>
    <property type="match status" value="1"/>
</dbReference>
<feature type="region of interest" description="Disordered" evidence="3">
    <location>
        <begin position="56"/>
        <end position="75"/>
    </location>
</feature>
<comment type="similarity">
    <text evidence="1">Belongs to the peptidase S8 family.</text>
</comment>
<gene>
    <name evidence="4" type="ORF">ERUC_LOCUS10698</name>
</gene>
<evidence type="ECO:0000313" key="4">
    <source>
        <dbReference type="EMBL" id="CAH8326563.1"/>
    </source>
</evidence>
<reference evidence="4 5" key="1">
    <citation type="submission" date="2022-03" db="EMBL/GenBank/DDBJ databases">
        <authorList>
            <person name="Macdonald S."/>
            <person name="Ahmed S."/>
            <person name="Newling K."/>
        </authorList>
    </citation>
    <scope>NUCLEOTIDE SEQUENCE [LARGE SCALE GENOMIC DNA]</scope>
</reference>
<evidence type="ECO:0000313" key="5">
    <source>
        <dbReference type="Proteomes" id="UP001642260"/>
    </source>
</evidence>
<proteinExistence type="inferred from homology"/>
<organism evidence="4 5">
    <name type="scientific">Eruca vesicaria subsp. sativa</name>
    <name type="common">Garden rocket</name>
    <name type="synonym">Eruca sativa</name>
    <dbReference type="NCBI Taxonomy" id="29727"/>
    <lineage>
        <taxon>Eukaryota</taxon>
        <taxon>Viridiplantae</taxon>
        <taxon>Streptophyta</taxon>
        <taxon>Embryophyta</taxon>
        <taxon>Tracheophyta</taxon>
        <taxon>Spermatophyta</taxon>
        <taxon>Magnoliopsida</taxon>
        <taxon>eudicotyledons</taxon>
        <taxon>Gunneridae</taxon>
        <taxon>Pentapetalae</taxon>
        <taxon>rosids</taxon>
        <taxon>malvids</taxon>
        <taxon>Brassicales</taxon>
        <taxon>Brassicaceae</taxon>
        <taxon>Brassiceae</taxon>
        <taxon>Eruca</taxon>
    </lineage>
</organism>
<keyword evidence="5" id="KW-1185">Reference proteome</keyword>
<evidence type="ECO:0008006" key="6">
    <source>
        <dbReference type="Google" id="ProtNLM"/>
    </source>
</evidence>
<protein>
    <recommendedName>
        <fullName evidence="6">Peptidase S8/S53 domain-containing protein</fullName>
    </recommendedName>
</protein>
<evidence type="ECO:0000256" key="2">
    <source>
        <dbReference type="ARBA" id="ARBA00022729"/>
    </source>
</evidence>
<keyword evidence="2" id="KW-0732">Signal</keyword>
<dbReference type="AlphaFoldDB" id="A0ABC8JP35"/>
<feature type="region of interest" description="Disordered" evidence="3">
    <location>
        <begin position="80"/>
        <end position="118"/>
    </location>
</feature>
<dbReference type="Proteomes" id="UP001642260">
    <property type="component" value="Unassembled WGS sequence"/>
</dbReference>
<comment type="caution">
    <text evidence="4">The sequence shown here is derived from an EMBL/GenBank/DDBJ whole genome shotgun (WGS) entry which is preliminary data.</text>
</comment>
<evidence type="ECO:0000256" key="3">
    <source>
        <dbReference type="SAM" id="MobiDB-lite"/>
    </source>
</evidence>
<dbReference type="EMBL" id="CAKOAT010105155">
    <property type="protein sequence ID" value="CAH8326563.1"/>
    <property type="molecule type" value="Genomic_DNA"/>
</dbReference>
<dbReference type="Gene3D" id="3.40.50.200">
    <property type="entry name" value="Peptidase S8/S53 domain"/>
    <property type="match status" value="1"/>
</dbReference>
<evidence type="ECO:0000256" key="1">
    <source>
        <dbReference type="ARBA" id="ARBA00011073"/>
    </source>
</evidence>
<sequence length="143" mass="15692">MPCSTCNLHSSHGERSDALKLQATFSLVRVLSQDRQRICRSAIHLQQCDPRIRMSPYSRRSGVAPDSTWGHLDSPRARSELDSLRGYEEKYGPIDESKESKSPRDNYGHGTHTSSTAAGSVMNGANLLGFSTGNAWGWAAALE</sequence>